<feature type="transmembrane region" description="Helical" evidence="1">
    <location>
        <begin position="129"/>
        <end position="149"/>
    </location>
</feature>
<dbReference type="RefSeq" id="WP_146432539.1">
    <property type="nucleotide sequence ID" value="NZ_SJPF01000003.1"/>
</dbReference>
<keyword evidence="1" id="KW-0472">Membrane</keyword>
<reference evidence="3 4" key="1">
    <citation type="submission" date="2019-02" db="EMBL/GenBank/DDBJ databases">
        <title>Deep-cultivation of Planctomycetes and their phenomic and genomic characterization uncovers novel biology.</title>
        <authorList>
            <person name="Wiegand S."/>
            <person name="Jogler M."/>
            <person name="Boedeker C."/>
            <person name="Pinto D."/>
            <person name="Vollmers J."/>
            <person name="Rivas-Marin E."/>
            <person name="Kohn T."/>
            <person name="Peeters S.H."/>
            <person name="Heuer A."/>
            <person name="Rast P."/>
            <person name="Oberbeckmann S."/>
            <person name="Bunk B."/>
            <person name="Jeske O."/>
            <person name="Meyerdierks A."/>
            <person name="Storesund J.E."/>
            <person name="Kallscheuer N."/>
            <person name="Luecker S."/>
            <person name="Lage O.M."/>
            <person name="Pohl T."/>
            <person name="Merkel B.J."/>
            <person name="Hornburger P."/>
            <person name="Mueller R.-W."/>
            <person name="Bruemmer F."/>
            <person name="Labrenz M."/>
            <person name="Spormann A.M."/>
            <person name="Op Den Camp H."/>
            <person name="Overmann J."/>
            <person name="Amann R."/>
            <person name="Jetten M.S.M."/>
            <person name="Mascher T."/>
            <person name="Medema M.H."/>
            <person name="Devos D.P."/>
            <person name="Kaster A.-K."/>
            <person name="Ovreas L."/>
            <person name="Rohde M."/>
            <person name="Galperin M.Y."/>
            <person name="Jogler C."/>
        </authorList>
    </citation>
    <scope>NUCLEOTIDE SEQUENCE [LARGE SCALE GENOMIC DNA]</scope>
    <source>
        <strain evidence="3 4">Enr8</strain>
    </source>
</reference>
<dbReference type="Gene3D" id="3.40.30.10">
    <property type="entry name" value="Glutaredoxin"/>
    <property type="match status" value="1"/>
</dbReference>
<dbReference type="InterPro" id="IPR052173">
    <property type="entry name" value="Beta-lactam_resp_regulator"/>
</dbReference>
<dbReference type="Gene3D" id="3.30.2010.10">
    <property type="entry name" value="Metalloproteases ('zincins'), catalytic domain"/>
    <property type="match status" value="1"/>
</dbReference>
<feature type="transmembrane region" description="Helical" evidence="1">
    <location>
        <begin position="12"/>
        <end position="37"/>
    </location>
</feature>
<dbReference type="CDD" id="cd07341">
    <property type="entry name" value="M56_BlaR1_MecR1_like"/>
    <property type="match status" value="1"/>
</dbReference>
<feature type="transmembrane region" description="Helical" evidence="1">
    <location>
        <begin position="333"/>
        <end position="353"/>
    </location>
</feature>
<keyword evidence="4" id="KW-1185">Reference proteome</keyword>
<feature type="transmembrane region" description="Helical" evidence="1">
    <location>
        <begin position="49"/>
        <end position="70"/>
    </location>
</feature>
<dbReference type="InterPro" id="IPR000866">
    <property type="entry name" value="AhpC/TSA"/>
</dbReference>
<protein>
    <submittedName>
        <fullName evidence="3">Thiol-disulfide oxidoreductase ResA</fullName>
    </submittedName>
</protein>
<organism evidence="3 4">
    <name type="scientific">Blastopirellula retiformator</name>
    <dbReference type="NCBI Taxonomy" id="2527970"/>
    <lineage>
        <taxon>Bacteria</taxon>
        <taxon>Pseudomonadati</taxon>
        <taxon>Planctomycetota</taxon>
        <taxon>Planctomycetia</taxon>
        <taxon>Pirellulales</taxon>
        <taxon>Pirellulaceae</taxon>
        <taxon>Blastopirellula</taxon>
    </lineage>
</organism>
<dbReference type="InterPro" id="IPR013766">
    <property type="entry name" value="Thioredoxin_domain"/>
</dbReference>
<dbReference type="OrthoDB" id="279966at2"/>
<dbReference type="InterPro" id="IPR008969">
    <property type="entry name" value="CarboxyPept-like_regulatory"/>
</dbReference>
<dbReference type="GO" id="GO:0016491">
    <property type="term" value="F:oxidoreductase activity"/>
    <property type="evidence" value="ECO:0007669"/>
    <property type="project" value="InterPro"/>
</dbReference>
<dbReference type="EMBL" id="SJPF01000003">
    <property type="protein sequence ID" value="TWT33040.1"/>
    <property type="molecule type" value="Genomic_DNA"/>
</dbReference>
<gene>
    <name evidence="3" type="primary">resA_4</name>
    <name evidence="3" type="ORF">Enr8_28600</name>
</gene>
<dbReference type="SUPFAM" id="SSF49464">
    <property type="entry name" value="Carboxypeptidase regulatory domain-like"/>
    <property type="match status" value="1"/>
</dbReference>
<dbReference type="PANTHER" id="PTHR34978:SF3">
    <property type="entry name" value="SLR0241 PROTEIN"/>
    <property type="match status" value="1"/>
</dbReference>
<dbReference type="PANTHER" id="PTHR34978">
    <property type="entry name" value="POSSIBLE SENSOR-TRANSDUCER PROTEIN BLAR"/>
    <property type="match status" value="1"/>
</dbReference>
<keyword evidence="1" id="KW-1133">Transmembrane helix</keyword>
<dbReference type="GO" id="GO:0016209">
    <property type="term" value="F:antioxidant activity"/>
    <property type="evidence" value="ECO:0007669"/>
    <property type="project" value="InterPro"/>
</dbReference>
<sequence length="1368" mass="152041">MTIANLISTDELARLGAALCHFLWQGAVLGVIAAVLSVKLRRTGPQVRYAVFLSLLVISPCCLLTTYVWLLSQAAPVVSEELVAEPPTPQPIPLATSGPEAPAEPPVGLLPPHVEPIPVTHSPSGFDTAFSLLALLWGIGVALLSLRLIGGYWRVRCYAGRDGMPLDPTWMQRAERLAETMQIKRRIVWLQSTIIQTPLTFGWLRPIVVTPSALLSGLTVAEVECLLAHELAHIRRHDFVVNLLQSAVETLLFYHPAIWWISRQIRFEREQICDEIAIQVVGDRVTYGKALLSVATAAPVETLAMAAGDSDLKRRIQRIFGIGPNPASRNSRFLGAIGAGLLMIVGLTIALLGNMAPNATADDAIPPVELFIETPTLRLQPIAGRVFGSDVKPAADVEVILRSNHWFSTNDVLSKPRGDIAATRTNAEGRYRFEDVPFNLGQRHERIQLSYLPLDVAAVGQGQSVGWRHLQGDQPHLSADITLSPPATLAGQVVDPQGRPVAGAQVRVMYGMSIRHITQADLEEGRWPKYSDRDFINFRDSRAMPQTTTDAEGRFRLTGLPPRRGFGLQIRHPNFVDDFAFAATIAELEKRDRDLMKRNVQTGEVRIELQEGRKLTFQVVADDTGQPLKGAKQHDYGHYRETAKQIADEHGRMTSVEPPTTKSVAYIISPPAGADYLPTSSIFNFEEDQREALITVRLQKGAVIAGKVVDQETGKGMPNLAFNLTNTKGSPERSGYNPVATDAQGKFRTVVAPGKIVATHGGAIYSQPSYEFAREDQRPPSWDAALQRPIDDALIPIKLAPTIDGMIYDSHGQPLGDVAINYQIPFASSADGIRGYISQQVLADDQGRFSLIHLNHVWKQDWVKTIPVTFRDRRSTQQRTISLDESAWQAPLEVYMRSTSVVSGRLIDADLKRPIRKGSVDLYYLVPPADGEGAAKRHHASFHPNQEGRFRLEIEHEGECETLRLTPADYQERMLSGDGAQRQLSFDKPLDLGDILVEPVGSPEERQVDRFVMPPYDPALGKAEFARLERQFAVDHAAYQQERTATSSRRIQQLLDERADPTPEYLFAMLAIAKANRDTETCFAALHWIAKLPYDHRRAAAHYPQQRHEAVEMLLAGYAHRPQLADCVDKLLYRQDPDADPISKRMERADQLIAKNQSRVARGRACYSIGMQLTEKNYPPLPSPNKANELAKQYLQRVIDEFADIPLYQGRTIGESAERQLYELRYLQPGSPAPEISGIDSDGKPLKLSDLKGKIVLLNFWGSWCGPCIFKLPGLQKLAEDFPDQLVILGVMSDTPEAARKAIDEHQVQFRNLVDGPHAEGKIVRQWNINRWPTSYLIDGEGKIVSEVQGEEMIRASIERLATQASPR</sequence>
<dbReference type="CDD" id="cd02966">
    <property type="entry name" value="TlpA_like_family"/>
    <property type="match status" value="1"/>
</dbReference>
<dbReference type="InterPro" id="IPR036249">
    <property type="entry name" value="Thioredoxin-like_sf"/>
</dbReference>
<dbReference type="Proteomes" id="UP000318878">
    <property type="component" value="Unassembled WGS sequence"/>
</dbReference>
<proteinExistence type="predicted"/>
<dbReference type="SUPFAM" id="SSF52833">
    <property type="entry name" value="Thioredoxin-like"/>
    <property type="match status" value="1"/>
</dbReference>
<dbReference type="Pfam" id="PF00578">
    <property type="entry name" value="AhpC-TSA"/>
    <property type="match status" value="1"/>
</dbReference>
<feature type="domain" description="Thioredoxin" evidence="2">
    <location>
        <begin position="1227"/>
        <end position="1367"/>
    </location>
</feature>
<evidence type="ECO:0000256" key="1">
    <source>
        <dbReference type="SAM" id="Phobius"/>
    </source>
</evidence>
<dbReference type="PROSITE" id="PS51352">
    <property type="entry name" value="THIOREDOXIN_2"/>
    <property type="match status" value="1"/>
</dbReference>
<comment type="caution">
    <text evidence="3">The sequence shown here is derived from an EMBL/GenBank/DDBJ whole genome shotgun (WGS) entry which is preliminary data.</text>
</comment>
<evidence type="ECO:0000313" key="4">
    <source>
        <dbReference type="Proteomes" id="UP000318878"/>
    </source>
</evidence>
<evidence type="ECO:0000259" key="2">
    <source>
        <dbReference type="PROSITE" id="PS51352"/>
    </source>
</evidence>
<keyword evidence="1" id="KW-0812">Transmembrane</keyword>
<dbReference type="InterPro" id="IPR008756">
    <property type="entry name" value="Peptidase_M56"/>
</dbReference>
<name>A0A5C5V4Q2_9BACT</name>
<accession>A0A5C5V4Q2</accession>
<evidence type="ECO:0000313" key="3">
    <source>
        <dbReference type="EMBL" id="TWT33040.1"/>
    </source>
</evidence>
<dbReference type="Pfam" id="PF05569">
    <property type="entry name" value="Peptidase_M56"/>
    <property type="match status" value="1"/>
</dbReference>